<dbReference type="EMBL" id="CP008956">
    <property type="protein sequence ID" value="QJQ03942.1"/>
    <property type="molecule type" value="Genomic_DNA"/>
</dbReference>
<evidence type="ECO:0000256" key="1">
    <source>
        <dbReference type="SAM" id="SignalP"/>
    </source>
</evidence>
<evidence type="ECO:0008006" key="4">
    <source>
        <dbReference type="Google" id="ProtNLM"/>
    </source>
</evidence>
<keyword evidence="1" id="KW-0732">Signal</keyword>
<sequence>MRETARTMITNASMIGAALIVSSAAFDASAQQLPDLVKPPSGINLGSTSFFDGFGPSEPGFVYVAYPRFTFGNDITDANGKSSRAFNNAKVNTQVLVSQFSYLTPLEIGPTKLGFNLFVPLVNFSTSFDSPGLKLRDNGLGIGDLTFGAYLQGNPIISDGHPVFSWRAEIDVIAPTGDFDKHKDLNQSSGFWSLIPYLSVTYLPTEKTEISLRFNYMYNFSTTKFSNPPPIPGLNFDNGQAGQVGWLNFAASYRVLPSLALGVNGFYYKQLTENKLNGVSIANSKAEMLSMGPGAHISISEKSFLNVNLNLPVINKNAIKGPSLGLQYVKVF</sequence>
<proteinExistence type="predicted"/>
<dbReference type="Pfam" id="PF13557">
    <property type="entry name" value="Phenol_MetA_deg"/>
    <property type="match status" value="1"/>
</dbReference>
<reference evidence="2 3" key="1">
    <citation type="journal article" date="2012" name="J. Bacteriol.">
        <title>Genome sequence of the pathogenic Herbaspirillum seropedicae strain Os34, isolated from rice roots.</title>
        <authorList>
            <person name="Ye W."/>
            <person name="Ye S."/>
            <person name="Liu J."/>
            <person name="Chang S."/>
            <person name="Chen M."/>
            <person name="Zhu B."/>
            <person name="Guo L."/>
            <person name="An Q."/>
        </authorList>
    </citation>
    <scope>NUCLEOTIDE SEQUENCE [LARGE SCALE GENOMIC DNA]</scope>
    <source>
        <strain evidence="2 3">Os34</strain>
    </source>
</reference>
<evidence type="ECO:0000313" key="3">
    <source>
        <dbReference type="Proteomes" id="UP000501648"/>
    </source>
</evidence>
<dbReference type="InterPro" id="IPR025737">
    <property type="entry name" value="FApF"/>
</dbReference>
<evidence type="ECO:0000313" key="2">
    <source>
        <dbReference type="EMBL" id="QJQ03942.1"/>
    </source>
</evidence>
<dbReference type="AlphaFoldDB" id="A0A6M4A2R8"/>
<feature type="chain" id="PRO_5026809143" description="Phenol degradation protein meta" evidence="1">
    <location>
        <begin position="28"/>
        <end position="332"/>
    </location>
</feature>
<dbReference type="RefSeq" id="WP_017452236.1">
    <property type="nucleotide sequence ID" value="NZ_CP008956.1"/>
</dbReference>
<name>A0A6M4A2R8_9BURK</name>
<dbReference type="Proteomes" id="UP000501648">
    <property type="component" value="Chromosome"/>
</dbReference>
<organism evidence="2 3">
    <name type="scientific">Herbaspirillum rubrisubalbicans Os34</name>
    <dbReference type="NCBI Taxonomy" id="1235827"/>
    <lineage>
        <taxon>Bacteria</taxon>
        <taxon>Pseudomonadati</taxon>
        <taxon>Pseudomonadota</taxon>
        <taxon>Betaproteobacteria</taxon>
        <taxon>Burkholderiales</taxon>
        <taxon>Oxalobacteraceae</taxon>
        <taxon>Herbaspirillum</taxon>
    </lineage>
</organism>
<feature type="signal peptide" evidence="1">
    <location>
        <begin position="1"/>
        <end position="27"/>
    </location>
</feature>
<gene>
    <name evidence="2" type="ORF">C798_20545</name>
</gene>
<protein>
    <recommendedName>
        <fullName evidence="4">Phenol degradation protein meta</fullName>
    </recommendedName>
</protein>
<accession>A0A6M4A2R8</accession>